<sequence length="380" mass="42092">MKLVYLLMLGLAGANCARIQSRVAEDCNPDICNNQNCRCFNPGVTPGGLSPQDIPQIVLVTFDDAVTSLLYSNYYSDAFANRQNPNGCPVGATFFMSHEYSDYESVNKLWNSGHEIALHSITHTSSPDYWTQATPDDLAKEFNDQRDMIAHFANIPASEISGLRTPFLLLGGDSTFQMITNNNFLYDCSWPTQSFVGKGLYPYSLDYKSNQDCNVGVCPTESHPGAWVLPMVDWIGANGYACAMVDTCVSGATGANELLEFIKTNFHRHYDNYREPFGFYVHAAWFNTNSTNYEAFKMFLDYVGTLNDAYVVTAKQAIEWTRNPTNTGGAANTFGCPAKEPAACNKRTCNLQKPGEGERIMVSCVDCPPNYPWLGNPLGQ</sequence>
<dbReference type="InterPro" id="IPR052740">
    <property type="entry name" value="CE4"/>
</dbReference>
<organism evidence="3 4">
    <name type="scientific">Cloeon dipterum</name>
    <dbReference type="NCBI Taxonomy" id="197152"/>
    <lineage>
        <taxon>Eukaryota</taxon>
        <taxon>Metazoa</taxon>
        <taxon>Ecdysozoa</taxon>
        <taxon>Arthropoda</taxon>
        <taxon>Hexapoda</taxon>
        <taxon>Insecta</taxon>
        <taxon>Pterygota</taxon>
        <taxon>Palaeoptera</taxon>
        <taxon>Ephemeroptera</taxon>
        <taxon>Pisciforma</taxon>
        <taxon>Baetidae</taxon>
        <taxon>Cloeon</taxon>
    </lineage>
</organism>
<dbReference type="CDD" id="cd10975">
    <property type="entry name" value="CE4_CDA_like_2"/>
    <property type="match status" value="1"/>
</dbReference>
<dbReference type="PANTHER" id="PTHR45985">
    <property type="match status" value="1"/>
</dbReference>
<evidence type="ECO:0000256" key="1">
    <source>
        <dbReference type="SAM" id="SignalP"/>
    </source>
</evidence>
<feature type="chain" id="PRO_5035786941" description="NodB homology domain-containing protein" evidence="1">
    <location>
        <begin position="17"/>
        <end position="380"/>
    </location>
</feature>
<dbReference type="InterPro" id="IPR011330">
    <property type="entry name" value="Glyco_hydro/deAcase_b/a-brl"/>
</dbReference>
<keyword evidence="4" id="KW-1185">Reference proteome</keyword>
<feature type="signal peptide" evidence="1">
    <location>
        <begin position="1"/>
        <end position="16"/>
    </location>
</feature>
<dbReference type="OrthoDB" id="504708at2759"/>
<dbReference type="InterPro" id="IPR002509">
    <property type="entry name" value="NODB_dom"/>
</dbReference>
<dbReference type="EMBL" id="CADEPI010000045">
    <property type="protein sequence ID" value="CAB3369415.1"/>
    <property type="molecule type" value="Genomic_DNA"/>
</dbReference>
<dbReference type="GO" id="GO:0005975">
    <property type="term" value="P:carbohydrate metabolic process"/>
    <property type="evidence" value="ECO:0007669"/>
    <property type="project" value="InterPro"/>
</dbReference>
<protein>
    <recommendedName>
        <fullName evidence="2">NodB homology domain-containing protein</fullName>
    </recommendedName>
</protein>
<dbReference type="Gene3D" id="3.20.20.370">
    <property type="entry name" value="Glycoside hydrolase/deacetylase"/>
    <property type="match status" value="1"/>
</dbReference>
<dbReference type="PANTHER" id="PTHR45985:SF8">
    <property type="entry name" value="CHITIN DEACETYLASE-LIKE 9, ISOFORM A"/>
    <property type="match status" value="1"/>
</dbReference>
<dbReference type="SUPFAM" id="SSF88713">
    <property type="entry name" value="Glycoside hydrolase/deacetylase"/>
    <property type="match status" value="1"/>
</dbReference>
<proteinExistence type="predicted"/>
<evidence type="ECO:0000313" key="4">
    <source>
        <dbReference type="Proteomes" id="UP000494165"/>
    </source>
</evidence>
<reference evidence="3 4" key="1">
    <citation type="submission" date="2020-04" db="EMBL/GenBank/DDBJ databases">
        <authorList>
            <person name="Alioto T."/>
            <person name="Alioto T."/>
            <person name="Gomez Garrido J."/>
        </authorList>
    </citation>
    <scope>NUCLEOTIDE SEQUENCE [LARGE SCALE GENOMIC DNA]</scope>
</reference>
<evidence type="ECO:0000259" key="2">
    <source>
        <dbReference type="Pfam" id="PF01522"/>
    </source>
</evidence>
<name>A0A8S1CNM0_9INSE</name>
<evidence type="ECO:0000313" key="3">
    <source>
        <dbReference type="EMBL" id="CAB3369415.1"/>
    </source>
</evidence>
<dbReference type="Proteomes" id="UP000494165">
    <property type="component" value="Unassembled WGS sequence"/>
</dbReference>
<dbReference type="GO" id="GO:0016810">
    <property type="term" value="F:hydrolase activity, acting on carbon-nitrogen (but not peptide) bonds"/>
    <property type="evidence" value="ECO:0007669"/>
    <property type="project" value="InterPro"/>
</dbReference>
<gene>
    <name evidence="3" type="ORF">CLODIP_2_CD12282</name>
</gene>
<comment type="caution">
    <text evidence="3">The sequence shown here is derived from an EMBL/GenBank/DDBJ whole genome shotgun (WGS) entry which is preliminary data.</text>
</comment>
<dbReference type="AlphaFoldDB" id="A0A8S1CNM0"/>
<accession>A0A8S1CNM0</accession>
<keyword evidence="1" id="KW-0732">Signal</keyword>
<dbReference type="Pfam" id="PF01522">
    <property type="entry name" value="Polysacc_deac_1"/>
    <property type="match status" value="1"/>
</dbReference>
<feature type="domain" description="NodB homology" evidence="2">
    <location>
        <begin position="56"/>
        <end position="155"/>
    </location>
</feature>